<comment type="caution">
    <text evidence="5">The sequence shown here is derived from an EMBL/GenBank/DDBJ whole genome shotgun (WGS) entry which is preliminary data.</text>
</comment>
<dbReference type="Pfam" id="PF00172">
    <property type="entry name" value="Zn_clus"/>
    <property type="match status" value="1"/>
</dbReference>
<dbReference type="GO" id="GO:0003677">
    <property type="term" value="F:DNA binding"/>
    <property type="evidence" value="ECO:0007669"/>
    <property type="project" value="InterPro"/>
</dbReference>
<name>A0AAN8RH56_9PEZI</name>
<dbReference type="InterPro" id="IPR050987">
    <property type="entry name" value="AtrR-like"/>
</dbReference>
<proteinExistence type="predicted"/>
<feature type="region of interest" description="Disordered" evidence="3">
    <location>
        <begin position="785"/>
        <end position="824"/>
    </location>
</feature>
<dbReference type="PROSITE" id="PS00463">
    <property type="entry name" value="ZN2_CY6_FUNGAL_1"/>
    <property type="match status" value="1"/>
</dbReference>
<evidence type="ECO:0000313" key="6">
    <source>
        <dbReference type="Proteomes" id="UP001313282"/>
    </source>
</evidence>
<evidence type="ECO:0000256" key="3">
    <source>
        <dbReference type="SAM" id="MobiDB-lite"/>
    </source>
</evidence>
<dbReference type="Gene3D" id="4.10.240.10">
    <property type="entry name" value="Zn(2)-C6 fungal-type DNA-binding domain"/>
    <property type="match status" value="1"/>
</dbReference>
<organism evidence="5 6">
    <name type="scientific">Orbilia javanica</name>
    <dbReference type="NCBI Taxonomy" id="47235"/>
    <lineage>
        <taxon>Eukaryota</taxon>
        <taxon>Fungi</taxon>
        <taxon>Dikarya</taxon>
        <taxon>Ascomycota</taxon>
        <taxon>Pezizomycotina</taxon>
        <taxon>Orbiliomycetes</taxon>
        <taxon>Orbiliales</taxon>
        <taxon>Orbiliaceae</taxon>
        <taxon>Orbilia</taxon>
    </lineage>
</organism>
<feature type="region of interest" description="Disordered" evidence="3">
    <location>
        <begin position="1"/>
        <end position="83"/>
    </location>
</feature>
<keyword evidence="1" id="KW-0479">Metal-binding</keyword>
<dbReference type="CDD" id="cd12148">
    <property type="entry name" value="fungal_TF_MHR"/>
    <property type="match status" value="1"/>
</dbReference>
<sequence>MAQSSSSASPQPPASRNGVGVQLSATEYQQQQQQRLQNLQQQQQQKESPALTPSSSSNNAALDGINFQPSGTPGDDGDAGDPKRRRIARACDQCRKKKIKCDGKTPACTHCQNYHTECVFTLVEKKRQPPKGAKYIEGLENRLGRMESLLKLSGILPEFDSKTDLGTLEKRLEAQRLQSIGGNSPGNPLFSRPVSSNGTPNSGGMITGSSPSDVSREEEESESLSDKMSSLVTNARGETRFIGSSSGFSIFSPKGIQWVNSKTGDRAFQKMLVKLMQADHKFEHWRPDVWDAVFSTKCQNPLPSKAEAESYAQEYFSTVNPLFPLYHQASFESLLEEQYSDNPPKGTGWYASLNMVLAVGSRIRGSKLKTPSEAEDSRGWKLFQNAMCMYPVLTLQNTDIHSIQALLAMALFLQGTANPQPLYNIISAAVRVAFSVGLHRRADAFGFGREEAEHRKRVFWIAYSIDKDIALRSGRPSTINDEDINVELPEEESFDGLGMVRLSDGRGRVNLFRRNCQFAQIQSRVYMQLYSAKAAKQSDGELLNTIGDLDRELEEWRDSIPLDFRPEHEISEAYLDSTIPIVLMHFSYFNCLATIHRMVSILRIHFFDRRRATNAKSQSIAHSYWTNRLAQYAVSGLSTRPLNPRVFSSAALSVSAARSSIHLLKYVNQNDINCIWLVFYYPVTALITLFANILQNPQDSNAKTDLKLMGVVIGFLNKIDEEERARCGFEKLLYITEEFVRLAGAAIERAEKQALMRRKRKKLGGSRMKETVEEKPLLEVLGEDEHMNWSPPKPSDQLFGTVPQRPSEPSSILQTPIETPFDQQTPTDAMSGIDGFTFGYNTPTPGQTPQMGDENELSPLTKSFQESFSSPFVPQGLWNLNQTFEWDWANFGMMDTNGNNSGSLGLGEDGNPSTMSWDGMGFF</sequence>
<dbReference type="AlphaFoldDB" id="A0AAN8RH56"/>
<dbReference type="PANTHER" id="PTHR46910:SF25">
    <property type="entry name" value="ABC-TRANSPORTER-REGULATING TRANSCRIPTION FACTOR"/>
    <property type="match status" value="1"/>
</dbReference>
<dbReference type="Proteomes" id="UP001313282">
    <property type="component" value="Unassembled WGS sequence"/>
</dbReference>
<evidence type="ECO:0000256" key="1">
    <source>
        <dbReference type="ARBA" id="ARBA00022723"/>
    </source>
</evidence>
<dbReference type="Pfam" id="PF04082">
    <property type="entry name" value="Fungal_trans"/>
    <property type="match status" value="1"/>
</dbReference>
<keyword evidence="6" id="KW-1185">Reference proteome</keyword>
<evidence type="ECO:0000256" key="2">
    <source>
        <dbReference type="ARBA" id="ARBA00023242"/>
    </source>
</evidence>
<dbReference type="InterPro" id="IPR001138">
    <property type="entry name" value="Zn2Cys6_DnaBD"/>
</dbReference>
<feature type="compositionally biased region" description="Low complexity" evidence="3">
    <location>
        <begin position="29"/>
        <end position="45"/>
    </location>
</feature>
<keyword evidence="2" id="KW-0539">Nucleus</keyword>
<dbReference type="SMART" id="SM00066">
    <property type="entry name" value="GAL4"/>
    <property type="match status" value="1"/>
</dbReference>
<reference evidence="5 6" key="1">
    <citation type="submission" date="2019-10" db="EMBL/GenBank/DDBJ databases">
        <authorList>
            <person name="Palmer J.M."/>
        </authorList>
    </citation>
    <scope>NUCLEOTIDE SEQUENCE [LARGE SCALE GENOMIC DNA]</scope>
    <source>
        <strain evidence="5 6">TWF718</strain>
    </source>
</reference>
<dbReference type="PROSITE" id="PS50048">
    <property type="entry name" value="ZN2_CY6_FUNGAL_2"/>
    <property type="match status" value="1"/>
</dbReference>
<dbReference type="EMBL" id="JAVHNR010000001">
    <property type="protein sequence ID" value="KAK6356955.1"/>
    <property type="molecule type" value="Genomic_DNA"/>
</dbReference>
<feature type="compositionally biased region" description="Polar residues" evidence="3">
    <location>
        <begin position="193"/>
        <end position="208"/>
    </location>
</feature>
<evidence type="ECO:0000259" key="4">
    <source>
        <dbReference type="PROSITE" id="PS50048"/>
    </source>
</evidence>
<dbReference type="SMART" id="SM00906">
    <property type="entry name" value="Fungal_trans"/>
    <property type="match status" value="1"/>
</dbReference>
<dbReference type="InterPro" id="IPR036864">
    <property type="entry name" value="Zn2-C6_fun-type_DNA-bd_sf"/>
</dbReference>
<dbReference type="CDD" id="cd00067">
    <property type="entry name" value="GAL4"/>
    <property type="match status" value="1"/>
</dbReference>
<feature type="region of interest" description="Disordered" evidence="3">
    <location>
        <begin position="178"/>
        <end position="230"/>
    </location>
</feature>
<dbReference type="GO" id="GO:0006351">
    <property type="term" value="P:DNA-templated transcription"/>
    <property type="evidence" value="ECO:0007669"/>
    <property type="project" value="InterPro"/>
</dbReference>
<evidence type="ECO:0000313" key="5">
    <source>
        <dbReference type="EMBL" id="KAK6356955.1"/>
    </source>
</evidence>
<feature type="compositionally biased region" description="Polar residues" evidence="3">
    <location>
        <begin position="807"/>
        <end position="824"/>
    </location>
</feature>
<feature type="compositionally biased region" description="Polar residues" evidence="3">
    <location>
        <begin position="51"/>
        <end position="60"/>
    </location>
</feature>
<dbReference type="SUPFAM" id="SSF57701">
    <property type="entry name" value="Zn2/Cys6 DNA-binding domain"/>
    <property type="match status" value="1"/>
</dbReference>
<accession>A0AAN8RH56</accession>
<dbReference type="InterPro" id="IPR007219">
    <property type="entry name" value="XnlR_reg_dom"/>
</dbReference>
<feature type="domain" description="Zn(2)-C6 fungal-type" evidence="4">
    <location>
        <begin position="90"/>
        <end position="120"/>
    </location>
</feature>
<gene>
    <name evidence="5" type="ORF">TWF718_001291</name>
</gene>
<protein>
    <recommendedName>
        <fullName evidence="4">Zn(2)-C6 fungal-type domain-containing protein</fullName>
    </recommendedName>
</protein>
<dbReference type="PANTHER" id="PTHR46910">
    <property type="entry name" value="TRANSCRIPTION FACTOR PDR1"/>
    <property type="match status" value="1"/>
</dbReference>
<dbReference type="GO" id="GO:0000981">
    <property type="term" value="F:DNA-binding transcription factor activity, RNA polymerase II-specific"/>
    <property type="evidence" value="ECO:0007669"/>
    <property type="project" value="InterPro"/>
</dbReference>
<dbReference type="GO" id="GO:0008270">
    <property type="term" value="F:zinc ion binding"/>
    <property type="evidence" value="ECO:0007669"/>
    <property type="project" value="InterPro"/>
</dbReference>